<keyword evidence="3" id="KW-1185">Reference proteome</keyword>
<reference evidence="2 3" key="1">
    <citation type="submission" date="2017-02" db="EMBL/GenBank/DDBJ databases">
        <title>Natronthermophilus aegyptiacus gen. nov.,sp. nov., an aerobic, extremely halophilic alkalithermophilic archaeon isolated from the athalassohaline Wadi An Natrun, Egypt.</title>
        <authorList>
            <person name="Zhao B."/>
        </authorList>
    </citation>
    <scope>NUCLEOTIDE SEQUENCE [LARGE SCALE GENOMIC DNA]</scope>
    <source>
        <strain evidence="2 3">CGMCC 1.3597</strain>
    </source>
</reference>
<dbReference type="Gene3D" id="3.30.310.50">
    <property type="entry name" value="Alpha-D-phosphohexomutase, C-terminal domain"/>
    <property type="match status" value="1"/>
</dbReference>
<evidence type="ECO:0000313" key="3">
    <source>
        <dbReference type="Proteomes" id="UP000196084"/>
    </source>
</evidence>
<comment type="similarity">
    <text evidence="1">Belongs to the CTAG/PCC1 family.</text>
</comment>
<protein>
    <submittedName>
        <fullName evidence="2">KEOPS complex Pcc1-like subunit</fullName>
    </submittedName>
</protein>
<dbReference type="EMBL" id="MWPH01000002">
    <property type="protein sequence ID" value="OVE84793.1"/>
    <property type="molecule type" value="Genomic_DNA"/>
</dbReference>
<dbReference type="Proteomes" id="UP000196084">
    <property type="component" value="Unassembled WGS sequence"/>
</dbReference>
<dbReference type="OrthoDB" id="8982at2157"/>
<evidence type="ECO:0000256" key="1">
    <source>
        <dbReference type="ARBA" id="ARBA00007073"/>
    </source>
</evidence>
<accession>A0A202E936</accession>
<proteinExistence type="inferred from homology"/>
<evidence type="ECO:0000313" key="2">
    <source>
        <dbReference type="EMBL" id="OVE84793.1"/>
    </source>
</evidence>
<organism evidence="2 3">
    <name type="scientific">Natronolimnobius baerhuensis</name>
    <dbReference type="NCBI Taxonomy" id="253108"/>
    <lineage>
        <taxon>Archaea</taxon>
        <taxon>Methanobacteriati</taxon>
        <taxon>Methanobacteriota</taxon>
        <taxon>Stenosarchaea group</taxon>
        <taxon>Halobacteria</taxon>
        <taxon>Halobacteriales</taxon>
        <taxon>Natrialbaceae</taxon>
        <taxon>Natronolimnobius</taxon>
    </lineage>
</organism>
<dbReference type="Pfam" id="PF09341">
    <property type="entry name" value="Pcc1"/>
    <property type="match status" value="1"/>
</dbReference>
<comment type="caution">
    <text evidence="2">The sequence shown here is derived from an EMBL/GenBank/DDBJ whole genome shotgun (WGS) entry which is preliminary data.</text>
</comment>
<dbReference type="AlphaFoldDB" id="A0A202E936"/>
<name>A0A202E936_9EURY</name>
<dbReference type="InterPro" id="IPR015419">
    <property type="entry name" value="CTAG/Pcc1"/>
</dbReference>
<dbReference type="RefSeq" id="WP_054862960.1">
    <property type="nucleotide sequence ID" value="NZ_MWPH01000002.1"/>
</dbReference>
<dbReference type="NCBIfam" id="NF011470">
    <property type="entry name" value="PRK14887.1"/>
    <property type="match status" value="1"/>
</dbReference>
<sequence length="84" mass="9136">MSSHDATLEFEYETPARAHLVADSIAREIGEIDDERSQTTLERADSTICIQITATDVIALRAAMNTWSTLLEVAEQTAAIGEAV</sequence>
<gene>
    <name evidence="2" type="ORF">B2G88_10465</name>
</gene>